<geneLocation type="chloroplast" evidence="1"/>
<gene>
    <name evidence="1" type="primary">thiS</name>
</gene>
<protein>
    <submittedName>
        <fullName evidence="1">Thiamine biosynthesis protein</fullName>
    </submittedName>
</protein>
<dbReference type="InterPro" id="IPR012675">
    <property type="entry name" value="Beta-grasp_dom_sf"/>
</dbReference>
<dbReference type="PANTHER" id="PTHR34472">
    <property type="entry name" value="SULFUR CARRIER PROTEIN THIS"/>
    <property type="match status" value="1"/>
</dbReference>
<dbReference type="Pfam" id="PF02597">
    <property type="entry name" value="ThiS"/>
    <property type="match status" value="1"/>
</dbReference>
<accession>A0A1X9PW10</accession>
<dbReference type="InterPro" id="IPR010035">
    <property type="entry name" value="Thi_S"/>
</dbReference>
<keyword evidence="1" id="KW-0934">Plastid</keyword>
<sequence length="77" mass="8974">MQILSEQFKNRIRIQLNGQHFSCYEDTSINILLDYLDFESDQIILEYNSEILCNKMFIETKLKEGDKLEIITIVGGG</sequence>
<dbReference type="PANTHER" id="PTHR34472:SF1">
    <property type="entry name" value="SULFUR CARRIER PROTEIN THIS"/>
    <property type="match status" value="1"/>
</dbReference>
<dbReference type="CDD" id="cd00565">
    <property type="entry name" value="Ubl_ThiS"/>
    <property type="match status" value="1"/>
</dbReference>
<reference evidence="1" key="1">
    <citation type="submission" date="2017-03" db="EMBL/GenBank/DDBJ databases">
        <title>The new red algal subphylum Proteorhodophytina comprises the largest and most divergent plastid genomes known.</title>
        <authorList>
            <person name="Munoz-Gomez S.A."/>
            <person name="Mejia-Franco F.G."/>
            <person name="Durnin K."/>
            <person name="Morgan C."/>
            <person name="Grisdale C.J."/>
            <person name="Archibald J.M."/>
            <person name="Slamovits C.H."/>
        </authorList>
    </citation>
    <scope>NUCLEOTIDE SEQUENCE</scope>
    <source>
        <strain evidence="1">UTEX LB2060</strain>
    </source>
</reference>
<dbReference type="InterPro" id="IPR003749">
    <property type="entry name" value="ThiS/MoaD-like"/>
</dbReference>
<evidence type="ECO:0000313" key="1">
    <source>
        <dbReference type="EMBL" id="ARO91113.1"/>
    </source>
</evidence>
<dbReference type="Gene3D" id="3.10.20.30">
    <property type="match status" value="1"/>
</dbReference>
<name>A0A1X9PW10_9RHOD</name>
<dbReference type="NCBIfam" id="TIGR01683">
    <property type="entry name" value="thiS"/>
    <property type="match status" value="1"/>
</dbReference>
<dbReference type="InterPro" id="IPR016155">
    <property type="entry name" value="Mopterin_synth/thiamin_S_b"/>
</dbReference>
<dbReference type="EMBL" id="KY709211">
    <property type="protein sequence ID" value="ARO91113.1"/>
    <property type="molecule type" value="Genomic_DNA"/>
</dbReference>
<organism evidence="1">
    <name type="scientific">Flintiella sanguinaria</name>
    <dbReference type="NCBI Taxonomy" id="101926"/>
    <lineage>
        <taxon>Eukaryota</taxon>
        <taxon>Rhodophyta</taxon>
        <taxon>Bangiophyceae</taxon>
        <taxon>Porphyridiales</taxon>
        <taxon>Porphyridiaceae</taxon>
        <taxon>Flintiella</taxon>
    </lineage>
</organism>
<proteinExistence type="predicted"/>
<dbReference type="SUPFAM" id="SSF54285">
    <property type="entry name" value="MoaD/ThiS"/>
    <property type="match status" value="1"/>
</dbReference>
<keyword evidence="1" id="KW-0150">Chloroplast</keyword>
<dbReference type="AlphaFoldDB" id="A0A1X9PW10"/>